<dbReference type="GO" id="GO:0031012">
    <property type="term" value="C:extracellular matrix"/>
    <property type="evidence" value="ECO:0007669"/>
    <property type="project" value="TreeGrafter"/>
</dbReference>
<dbReference type="InterPro" id="IPR032675">
    <property type="entry name" value="LRR_dom_sf"/>
</dbReference>
<organism evidence="8 9">
    <name type="scientific">Chironomus riparius</name>
    <dbReference type="NCBI Taxonomy" id="315576"/>
    <lineage>
        <taxon>Eukaryota</taxon>
        <taxon>Metazoa</taxon>
        <taxon>Ecdysozoa</taxon>
        <taxon>Arthropoda</taxon>
        <taxon>Hexapoda</taxon>
        <taxon>Insecta</taxon>
        <taxon>Pterygota</taxon>
        <taxon>Neoptera</taxon>
        <taxon>Endopterygota</taxon>
        <taxon>Diptera</taxon>
        <taxon>Nematocera</taxon>
        <taxon>Chironomoidea</taxon>
        <taxon>Chironomidae</taxon>
        <taxon>Chironominae</taxon>
        <taxon>Chironomus</taxon>
    </lineage>
</organism>
<evidence type="ECO:0000256" key="1">
    <source>
        <dbReference type="ARBA" id="ARBA00022614"/>
    </source>
</evidence>
<dbReference type="Proteomes" id="UP001153620">
    <property type="component" value="Chromosome 4"/>
</dbReference>
<evidence type="ECO:0000259" key="7">
    <source>
        <dbReference type="PROSITE" id="PS50240"/>
    </source>
</evidence>
<dbReference type="AlphaFoldDB" id="A0A9N9S7M7"/>
<protein>
    <recommendedName>
        <fullName evidence="7">Peptidase S1 domain-containing protein</fullName>
    </recommendedName>
</protein>
<dbReference type="EMBL" id="OU895880">
    <property type="protein sequence ID" value="CAG9810248.1"/>
    <property type="molecule type" value="Genomic_DNA"/>
</dbReference>
<evidence type="ECO:0000256" key="5">
    <source>
        <dbReference type="SAM" id="MobiDB-lite"/>
    </source>
</evidence>
<name>A0A9N9S7M7_9DIPT</name>
<dbReference type="InterPro" id="IPR009003">
    <property type="entry name" value="Peptidase_S1_PA"/>
</dbReference>
<dbReference type="InterPro" id="IPR050328">
    <property type="entry name" value="Dev_Immune_Receptor"/>
</dbReference>
<dbReference type="PANTHER" id="PTHR24373:SF370">
    <property type="entry name" value="FISH-LIPS, ISOFORM E"/>
    <property type="match status" value="1"/>
</dbReference>
<dbReference type="GO" id="GO:0005615">
    <property type="term" value="C:extracellular space"/>
    <property type="evidence" value="ECO:0007669"/>
    <property type="project" value="TreeGrafter"/>
</dbReference>
<dbReference type="InterPro" id="IPR001611">
    <property type="entry name" value="Leu-rich_rpt"/>
</dbReference>
<dbReference type="InterPro" id="IPR001254">
    <property type="entry name" value="Trypsin_dom"/>
</dbReference>
<evidence type="ECO:0000256" key="3">
    <source>
        <dbReference type="ARBA" id="ARBA00022737"/>
    </source>
</evidence>
<dbReference type="Pfam" id="PF13855">
    <property type="entry name" value="LRR_8"/>
    <property type="match status" value="2"/>
</dbReference>
<dbReference type="CDD" id="cd00190">
    <property type="entry name" value="Tryp_SPc"/>
    <property type="match status" value="1"/>
</dbReference>
<dbReference type="Pfam" id="PF00089">
    <property type="entry name" value="Trypsin"/>
    <property type="match status" value="1"/>
</dbReference>
<dbReference type="OrthoDB" id="8033859at2759"/>
<sequence length="685" mass="77978">MNFNFFLIFILISIKTQESFGHTGVCDYYDSYFYSVFDKHSAYACKITLNNLQNINRITKVDGIHEDYRNKKDVNYLQIASVNSNIKEFNSVFCATFNNLKTILVEDLKINSIDDDSLQNCLNLNLLYFTNNEISNLPQDLLSENSELIEFELTFNKITTIPEAAFDMQENLKLLNLKNNEINDLPGGVFRALSSLLFLNLNDNKIQELNPKWFKNLKSLLKLTLNSNNLQDLPEKVFENLHNLNAIELKNNKLVKIHASSFGRRDRLQLVYLSKNHVGSIDPTFIHQSAIGTLHMEDNFCFGGVIRTRNDINNKLRRCYMSYRPATTTTSTTEAPTTTSSSTTTTELTTTSTKKSWSTIEPVTLTTTTEELSTYQDSDEDVEYISTTAKPATWTDSPTTSQKLSSSCGQVDDDIPAIQKGDKVTRGQFPWSVAIFRTEDRFVCTGVLVSDRKVVTAARCMYKTRQEQGQAFLMRELKIILGSQIIYEPYEHSKKSIAISYIHIHKEYKLSKSEADIAVIILDIAVKDQKYIKPICLIDSDDGPLSVEDGVVVSYGHNASMAKNSLCVPKKYDTTIQDEFECFTNNDEFVNILNNRTFCAANDIGRGVCVEDYGSGLFVKHADNFYLRGILSTVLIDDREKCLVNSYALYTDIAKFTKWIQELPFDDYDDDYDDEYLARSGLIWS</sequence>
<dbReference type="SMART" id="SM00369">
    <property type="entry name" value="LRR_TYP"/>
    <property type="match status" value="6"/>
</dbReference>
<reference evidence="8" key="1">
    <citation type="submission" date="2022-01" db="EMBL/GenBank/DDBJ databases">
        <authorList>
            <person name="King R."/>
        </authorList>
    </citation>
    <scope>NUCLEOTIDE SEQUENCE</scope>
</reference>
<dbReference type="InterPro" id="IPR003591">
    <property type="entry name" value="Leu-rich_rpt_typical-subtyp"/>
</dbReference>
<dbReference type="Gene3D" id="3.80.10.10">
    <property type="entry name" value="Ribonuclease Inhibitor"/>
    <property type="match status" value="1"/>
</dbReference>
<keyword evidence="3" id="KW-0677">Repeat</keyword>
<dbReference type="GO" id="GO:0006508">
    <property type="term" value="P:proteolysis"/>
    <property type="evidence" value="ECO:0007669"/>
    <property type="project" value="InterPro"/>
</dbReference>
<evidence type="ECO:0000256" key="6">
    <source>
        <dbReference type="SAM" id="SignalP"/>
    </source>
</evidence>
<dbReference type="SUPFAM" id="SSF50494">
    <property type="entry name" value="Trypsin-like serine proteases"/>
    <property type="match status" value="1"/>
</dbReference>
<keyword evidence="2 6" id="KW-0732">Signal</keyword>
<evidence type="ECO:0000256" key="4">
    <source>
        <dbReference type="ARBA" id="ARBA00024195"/>
    </source>
</evidence>
<dbReference type="PANTHER" id="PTHR24373">
    <property type="entry name" value="SLIT RELATED LEUCINE-RICH REPEAT NEURONAL PROTEIN"/>
    <property type="match status" value="1"/>
</dbReference>
<accession>A0A9N9S7M7</accession>
<comment type="similarity">
    <text evidence="4">Belongs to the peptidase S1 family. CLIP subfamily.</text>
</comment>
<dbReference type="SUPFAM" id="SSF52058">
    <property type="entry name" value="L domain-like"/>
    <property type="match status" value="1"/>
</dbReference>
<dbReference type="PROSITE" id="PS51450">
    <property type="entry name" value="LRR"/>
    <property type="match status" value="1"/>
</dbReference>
<gene>
    <name evidence="8" type="ORF">CHIRRI_LOCUS13065</name>
</gene>
<dbReference type="InterPro" id="IPR043504">
    <property type="entry name" value="Peptidase_S1_PA_chymotrypsin"/>
</dbReference>
<evidence type="ECO:0000313" key="9">
    <source>
        <dbReference type="Proteomes" id="UP001153620"/>
    </source>
</evidence>
<dbReference type="Gene3D" id="2.40.10.10">
    <property type="entry name" value="Trypsin-like serine proteases"/>
    <property type="match status" value="1"/>
</dbReference>
<dbReference type="GO" id="GO:0004252">
    <property type="term" value="F:serine-type endopeptidase activity"/>
    <property type="evidence" value="ECO:0007669"/>
    <property type="project" value="InterPro"/>
</dbReference>
<evidence type="ECO:0000256" key="2">
    <source>
        <dbReference type="ARBA" id="ARBA00022729"/>
    </source>
</evidence>
<evidence type="ECO:0000313" key="8">
    <source>
        <dbReference type="EMBL" id="CAG9810248.1"/>
    </source>
</evidence>
<dbReference type="SMART" id="SM00020">
    <property type="entry name" value="Tryp_SPc"/>
    <property type="match status" value="1"/>
</dbReference>
<feature type="signal peptide" evidence="6">
    <location>
        <begin position="1"/>
        <end position="21"/>
    </location>
</feature>
<keyword evidence="9" id="KW-1185">Reference proteome</keyword>
<proteinExistence type="inferred from homology"/>
<feature type="region of interest" description="Disordered" evidence="5">
    <location>
        <begin position="327"/>
        <end position="347"/>
    </location>
</feature>
<feature type="chain" id="PRO_5040145309" description="Peptidase S1 domain-containing protein" evidence="6">
    <location>
        <begin position="22"/>
        <end position="685"/>
    </location>
</feature>
<keyword evidence="1" id="KW-0433">Leucine-rich repeat</keyword>
<reference evidence="8" key="2">
    <citation type="submission" date="2022-10" db="EMBL/GenBank/DDBJ databases">
        <authorList>
            <consortium name="ENA_rothamsted_submissions"/>
            <consortium name="culmorum"/>
            <person name="King R."/>
        </authorList>
    </citation>
    <scope>NUCLEOTIDE SEQUENCE</scope>
</reference>
<feature type="domain" description="Peptidase S1" evidence="7">
    <location>
        <begin position="418"/>
        <end position="665"/>
    </location>
</feature>
<dbReference type="PROSITE" id="PS50240">
    <property type="entry name" value="TRYPSIN_DOM"/>
    <property type="match status" value="1"/>
</dbReference>